<dbReference type="InterPro" id="IPR001789">
    <property type="entry name" value="Sig_transdc_resp-reg_receiver"/>
</dbReference>
<dbReference type="Proteomes" id="UP001610631">
    <property type="component" value="Unassembled WGS sequence"/>
</dbReference>
<protein>
    <submittedName>
        <fullName evidence="8">Response regulator transcription factor</fullName>
    </submittedName>
</protein>
<dbReference type="InterPro" id="IPR016032">
    <property type="entry name" value="Sig_transdc_resp-reg_C-effctor"/>
</dbReference>
<dbReference type="CDD" id="cd17535">
    <property type="entry name" value="REC_NarL-like"/>
    <property type="match status" value="1"/>
</dbReference>
<evidence type="ECO:0000313" key="8">
    <source>
        <dbReference type="EMBL" id="MFH7594338.1"/>
    </source>
</evidence>
<evidence type="ECO:0000256" key="5">
    <source>
        <dbReference type="PROSITE-ProRule" id="PRU00169"/>
    </source>
</evidence>
<dbReference type="InterPro" id="IPR011006">
    <property type="entry name" value="CheY-like_superfamily"/>
</dbReference>
<organism evidence="8 9">
    <name type="scientific">Streptomyces racemochromogenes</name>
    <dbReference type="NCBI Taxonomy" id="67353"/>
    <lineage>
        <taxon>Bacteria</taxon>
        <taxon>Bacillati</taxon>
        <taxon>Actinomycetota</taxon>
        <taxon>Actinomycetes</taxon>
        <taxon>Kitasatosporales</taxon>
        <taxon>Streptomycetaceae</taxon>
        <taxon>Streptomyces</taxon>
    </lineage>
</organism>
<dbReference type="Pfam" id="PF00196">
    <property type="entry name" value="GerE"/>
    <property type="match status" value="1"/>
</dbReference>
<keyword evidence="4" id="KW-0804">Transcription</keyword>
<dbReference type="InterPro" id="IPR058245">
    <property type="entry name" value="NreC/VraR/RcsB-like_REC"/>
</dbReference>
<evidence type="ECO:0000256" key="2">
    <source>
        <dbReference type="ARBA" id="ARBA00023015"/>
    </source>
</evidence>
<dbReference type="PROSITE" id="PS50043">
    <property type="entry name" value="HTH_LUXR_2"/>
    <property type="match status" value="1"/>
</dbReference>
<keyword evidence="2" id="KW-0805">Transcription regulation</keyword>
<dbReference type="SMART" id="SM00421">
    <property type="entry name" value="HTH_LUXR"/>
    <property type="match status" value="1"/>
</dbReference>
<gene>
    <name evidence="8" type="ORF">WDV06_04430</name>
</gene>
<evidence type="ECO:0000259" key="6">
    <source>
        <dbReference type="PROSITE" id="PS50043"/>
    </source>
</evidence>
<evidence type="ECO:0000313" key="9">
    <source>
        <dbReference type="Proteomes" id="UP001610631"/>
    </source>
</evidence>
<dbReference type="EMBL" id="JBBDHD010000007">
    <property type="protein sequence ID" value="MFH7594338.1"/>
    <property type="molecule type" value="Genomic_DNA"/>
</dbReference>
<evidence type="ECO:0000256" key="1">
    <source>
        <dbReference type="ARBA" id="ARBA00022553"/>
    </source>
</evidence>
<dbReference type="SMART" id="SM00448">
    <property type="entry name" value="REC"/>
    <property type="match status" value="1"/>
</dbReference>
<keyword evidence="3" id="KW-0238">DNA-binding</keyword>
<dbReference type="Pfam" id="PF00072">
    <property type="entry name" value="Response_reg"/>
    <property type="match status" value="1"/>
</dbReference>
<dbReference type="CDD" id="cd06170">
    <property type="entry name" value="LuxR_C_like"/>
    <property type="match status" value="1"/>
</dbReference>
<dbReference type="RefSeq" id="WP_395508275.1">
    <property type="nucleotide sequence ID" value="NZ_JBBDHD010000007.1"/>
</dbReference>
<feature type="domain" description="HTH luxR-type" evidence="6">
    <location>
        <begin position="151"/>
        <end position="216"/>
    </location>
</feature>
<dbReference type="SUPFAM" id="SSF52172">
    <property type="entry name" value="CheY-like"/>
    <property type="match status" value="1"/>
</dbReference>
<evidence type="ECO:0000256" key="4">
    <source>
        <dbReference type="ARBA" id="ARBA00023163"/>
    </source>
</evidence>
<accession>A0ABW7P7M7</accession>
<dbReference type="PANTHER" id="PTHR43214:SF24">
    <property type="entry name" value="TRANSCRIPTIONAL REGULATORY PROTEIN NARL-RELATED"/>
    <property type="match status" value="1"/>
</dbReference>
<name>A0ABW7P7M7_9ACTN</name>
<evidence type="ECO:0000259" key="7">
    <source>
        <dbReference type="PROSITE" id="PS50110"/>
    </source>
</evidence>
<dbReference type="SUPFAM" id="SSF46894">
    <property type="entry name" value="C-terminal effector domain of the bipartite response regulators"/>
    <property type="match status" value="1"/>
</dbReference>
<keyword evidence="9" id="KW-1185">Reference proteome</keyword>
<dbReference type="InterPro" id="IPR000792">
    <property type="entry name" value="Tscrpt_reg_LuxR_C"/>
</dbReference>
<keyword evidence="1 5" id="KW-0597">Phosphoprotein</keyword>
<dbReference type="PRINTS" id="PR00038">
    <property type="entry name" value="HTHLUXR"/>
</dbReference>
<dbReference type="PANTHER" id="PTHR43214">
    <property type="entry name" value="TWO-COMPONENT RESPONSE REGULATOR"/>
    <property type="match status" value="1"/>
</dbReference>
<dbReference type="PROSITE" id="PS00622">
    <property type="entry name" value="HTH_LUXR_1"/>
    <property type="match status" value="1"/>
</dbReference>
<proteinExistence type="predicted"/>
<sequence>MTAPAEPAVTVLVVDDEELTRTGLRTLLSAQPDIEVVGEADDGSQVLPLVERLRPDVVLMDVRMPTVDGIVATRRLREELADPPKILVLTTFENDDHVYGALRAGASGFLRKRAPARQIAQAVRLVAEGSSILFPHAVRRLATARPVHPGAAARTAALTQRETEILRLMARGLSNQAISAELVVSQETVKTHVGNILAKLGAANRTQAVITAFQAGVADPEAA</sequence>
<evidence type="ECO:0000256" key="3">
    <source>
        <dbReference type="ARBA" id="ARBA00023125"/>
    </source>
</evidence>
<feature type="modified residue" description="4-aspartylphosphate" evidence="5">
    <location>
        <position position="61"/>
    </location>
</feature>
<dbReference type="Gene3D" id="3.40.50.2300">
    <property type="match status" value="1"/>
</dbReference>
<comment type="caution">
    <text evidence="8">The sequence shown here is derived from an EMBL/GenBank/DDBJ whole genome shotgun (WGS) entry which is preliminary data.</text>
</comment>
<reference evidence="8 9" key="1">
    <citation type="submission" date="2024-03" db="EMBL/GenBank/DDBJ databases">
        <title>Whole genome sequencing of Streptomyces racemochromogenes, to identify antimicrobial biosynthetic gene clusters.</title>
        <authorList>
            <person name="Suryawanshi P."/>
            <person name="Krishnaraj P.U."/>
            <person name="Arun Y.P."/>
            <person name="Suryawanshi M.P."/>
            <person name="Rakshit O."/>
        </authorList>
    </citation>
    <scope>NUCLEOTIDE SEQUENCE [LARGE SCALE GENOMIC DNA]</scope>
    <source>
        <strain evidence="8 9">AUDT626</strain>
    </source>
</reference>
<feature type="domain" description="Response regulatory" evidence="7">
    <location>
        <begin position="10"/>
        <end position="127"/>
    </location>
</feature>
<dbReference type="PROSITE" id="PS50110">
    <property type="entry name" value="RESPONSE_REGULATORY"/>
    <property type="match status" value="1"/>
</dbReference>
<dbReference type="InterPro" id="IPR039420">
    <property type="entry name" value="WalR-like"/>
</dbReference>